<evidence type="ECO:0000313" key="3">
    <source>
        <dbReference type="EMBL" id="TKT71154.1"/>
    </source>
</evidence>
<proteinExistence type="predicted"/>
<name>A0A4U6BR33_9BRAD</name>
<reference evidence="3" key="1">
    <citation type="submission" date="2019-04" db="EMBL/GenBank/DDBJ databases">
        <title>Whole genome sequencing of cave bacteria.</title>
        <authorList>
            <person name="Gan H.M."/>
            <person name="Barton H."/>
            <person name="Savka M.A."/>
        </authorList>
    </citation>
    <scope>NUCLEOTIDE SEQUENCE [LARGE SCALE GENOMIC DNA]</scope>
    <source>
        <strain evidence="3">LC387</strain>
    </source>
</reference>
<dbReference type="Pfam" id="PF13670">
    <property type="entry name" value="PepSY_2"/>
    <property type="match status" value="1"/>
</dbReference>
<dbReference type="Proteomes" id="UP000034832">
    <property type="component" value="Unassembled WGS sequence"/>
</dbReference>
<dbReference type="AlphaFoldDB" id="A0A4U6BR33"/>
<sequence length="89" mass="9463">MAIKLAHAAFAAALTVLGASVAVARDQPGPDWITKDQAMQKLTAAGYTNVTGLKADDGRWEGKGVKNGKIMEFHLDPRTGAVLKEKIDD</sequence>
<accession>A0A4U6BR33</accession>
<evidence type="ECO:0000256" key="1">
    <source>
        <dbReference type="SAM" id="SignalP"/>
    </source>
</evidence>
<dbReference type="OrthoDB" id="9134997at2"/>
<feature type="chain" id="PRO_5020810514" evidence="1">
    <location>
        <begin position="25"/>
        <end position="89"/>
    </location>
</feature>
<keyword evidence="4" id="KW-1185">Reference proteome</keyword>
<evidence type="ECO:0000313" key="4">
    <source>
        <dbReference type="Proteomes" id="UP000034832"/>
    </source>
</evidence>
<dbReference type="EMBL" id="LBIA02000001">
    <property type="protein sequence ID" value="TKT71154.1"/>
    <property type="molecule type" value="Genomic_DNA"/>
</dbReference>
<gene>
    <name evidence="3" type="ORF">YH63_006870</name>
</gene>
<organism evidence="3 4">
    <name type="scientific">Afipia massiliensis</name>
    <dbReference type="NCBI Taxonomy" id="211460"/>
    <lineage>
        <taxon>Bacteria</taxon>
        <taxon>Pseudomonadati</taxon>
        <taxon>Pseudomonadota</taxon>
        <taxon>Alphaproteobacteria</taxon>
        <taxon>Hyphomicrobiales</taxon>
        <taxon>Nitrobacteraceae</taxon>
        <taxon>Afipia</taxon>
    </lineage>
</organism>
<keyword evidence="1" id="KW-0732">Signal</keyword>
<dbReference type="RefSeq" id="WP_046828241.1">
    <property type="nucleotide sequence ID" value="NZ_LBIA02000001.1"/>
</dbReference>
<protein>
    <submittedName>
        <fullName evidence="3">PepSY domain-containing protein</fullName>
    </submittedName>
</protein>
<feature type="domain" description="PepSY" evidence="2">
    <location>
        <begin position="9"/>
        <end position="86"/>
    </location>
</feature>
<feature type="signal peptide" evidence="1">
    <location>
        <begin position="1"/>
        <end position="24"/>
    </location>
</feature>
<dbReference type="STRING" id="211460.YH63_12070"/>
<dbReference type="InterPro" id="IPR025711">
    <property type="entry name" value="PepSY"/>
</dbReference>
<evidence type="ECO:0000259" key="2">
    <source>
        <dbReference type="Pfam" id="PF13670"/>
    </source>
</evidence>
<comment type="caution">
    <text evidence="3">The sequence shown here is derived from an EMBL/GenBank/DDBJ whole genome shotgun (WGS) entry which is preliminary data.</text>
</comment>